<reference evidence="1" key="1">
    <citation type="submission" date="2022-12" db="EMBL/GenBank/DDBJ databases">
        <authorList>
            <person name="Brejova B."/>
        </authorList>
    </citation>
    <scope>NUCLEOTIDE SEQUENCE</scope>
</reference>
<organism evidence="1 2">
    <name type="scientific">Candida verbasci</name>
    <dbReference type="NCBI Taxonomy" id="1227364"/>
    <lineage>
        <taxon>Eukaryota</taxon>
        <taxon>Fungi</taxon>
        <taxon>Dikarya</taxon>
        <taxon>Ascomycota</taxon>
        <taxon>Saccharomycotina</taxon>
        <taxon>Pichiomycetes</taxon>
        <taxon>Debaryomycetaceae</taxon>
        <taxon>Candida/Lodderomyces clade</taxon>
        <taxon>Candida</taxon>
    </lineage>
</organism>
<dbReference type="Proteomes" id="UP001152885">
    <property type="component" value="Unassembled WGS sequence"/>
</dbReference>
<dbReference type="AlphaFoldDB" id="A0A9W4XA02"/>
<dbReference type="EMBL" id="CANTUO010000002">
    <property type="protein sequence ID" value="CAI5757883.1"/>
    <property type="molecule type" value="Genomic_DNA"/>
</dbReference>
<protein>
    <submittedName>
        <fullName evidence="1">Uncharacterized protein</fullName>
    </submittedName>
</protein>
<keyword evidence="2" id="KW-1185">Reference proteome</keyword>
<evidence type="ECO:0000313" key="1">
    <source>
        <dbReference type="EMBL" id="CAI5757883.1"/>
    </source>
</evidence>
<evidence type="ECO:0000313" key="2">
    <source>
        <dbReference type="Proteomes" id="UP001152885"/>
    </source>
</evidence>
<gene>
    <name evidence="1" type="ORF">CANVERA_P2395</name>
</gene>
<name>A0A9W4XA02_9ASCO</name>
<proteinExistence type="predicted"/>
<comment type="caution">
    <text evidence="1">The sequence shown here is derived from an EMBL/GenBank/DDBJ whole genome shotgun (WGS) entry which is preliminary data.</text>
</comment>
<accession>A0A9W4XA02</accession>
<sequence length="125" mass="13894">MLLLVVSKKFATSGWSIEGNNLFDDEDVFDEFSKSKRDVEALFGMCEDGNDGYAIYAGGQGCMTIDDSDIVPQETSELSMSIQYVTKVIIDYGEQYAKGEQGEEITIVETIIYCGEKQCKKGQEN</sequence>